<evidence type="ECO:0000313" key="3">
    <source>
        <dbReference type="Proteomes" id="UP000199473"/>
    </source>
</evidence>
<dbReference type="RefSeq" id="WP_092955663.1">
    <property type="nucleotide sequence ID" value="NZ_FOSQ01000001.1"/>
</dbReference>
<dbReference type="OrthoDB" id="9761809at2"/>
<dbReference type="Proteomes" id="UP000199473">
    <property type="component" value="Unassembled WGS sequence"/>
</dbReference>
<dbReference type="EMBL" id="FOSQ01000001">
    <property type="protein sequence ID" value="SFK24461.1"/>
    <property type="molecule type" value="Genomic_DNA"/>
</dbReference>
<accession>A0A1I3XZH7</accession>
<dbReference type="InterPro" id="IPR000994">
    <property type="entry name" value="Pept_M24"/>
</dbReference>
<dbReference type="SUPFAM" id="SSF55920">
    <property type="entry name" value="Creatinase/aminopeptidase"/>
    <property type="match status" value="1"/>
</dbReference>
<feature type="domain" description="Peptidase M24" evidence="1">
    <location>
        <begin position="158"/>
        <end position="363"/>
    </location>
</feature>
<evidence type="ECO:0000259" key="1">
    <source>
        <dbReference type="Pfam" id="PF00557"/>
    </source>
</evidence>
<keyword evidence="2" id="KW-0031">Aminopeptidase</keyword>
<dbReference type="Gene3D" id="3.40.350.10">
    <property type="entry name" value="Creatinase/prolidase N-terminal domain"/>
    <property type="match status" value="1"/>
</dbReference>
<dbReference type="PANTHER" id="PTHR46112">
    <property type="entry name" value="AMINOPEPTIDASE"/>
    <property type="match status" value="1"/>
</dbReference>
<dbReference type="InterPro" id="IPR050659">
    <property type="entry name" value="Peptidase_M24B"/>
</dbReference>
<dbReference type="AlphaFoldDB" id="A0A1I3XZH7"/>
<evidence type="ECO:0000313" key="2">
    <source>
        <dbReference type="EMBL" id="SFK24461.1"/>
    </source>
</evidence>
<keyword evidence="2" id="KW-0378">Hydrolase</keyword>
<dbReference type="InterPro" id="IPR036005">
    <property type="entry name" value="Creatinase/aminopeptidase-like"/>
</dbReference>
<dbReference type="STRING" id="1123062.SAMN02745775_101760"/>
<keyword evidence="3" id="KW-1185">Reference proteome</keyword>
<sequence length="383" mass="41925">MPIAAERVAAFQDLLGGRADLAFIPLSTDLHYLFGIARDIPKYGVTLHPGDWLEGAWVAPGHPPVLALPRMTAEFGGRGAPPGTELRVLGDWDDPAALVRELIDRFRLPAKPRIAVSDRAHADSVVHIQQLLPDAVFCSATAIIRELRLIKSDEEIALMREAGRRTEAAFAAMLPKLRFGMTELDVVAEIDYQMKRQDSLGPTFTTTLYNSGPNHPLMLGRRLDSWKRKIESPVSVLFDFGASHGGLCYDYGRTVHFGEPSAEQIKVHALVIAAQRAGIAALKVGEATCEQVDAIARQVIEDAGYGPNFRHRLGHGIGWDVHEPPFLTKGDTTVLREGMMFTVEPSILQPTSFSARTEDVVVARPGGGERLTAGFQDLIVVDR</sequence>
<keyword evidence="2" id="KW-0645">Protease</keyword>
<name>A0A1I3XZH7_9PROT</name>
<dbReference type="Pfam" id="PF00557">
    <property type="entry name" value="Peptidase_M24"/>
    <property type="match status" value="1"/>
</dbReference>
<proteinExistence type="predicted"/>
<dbReference type="InterPro" id="IPR029149">
    <property type="entry name" value="Creatin/AminoP/Spt16_N"/>
</dbReference>
<organism evidence="2 3">
    <name type="scientific">Falsiroseomonas stagni DSM 19981</name>
    <dbReference type="NCBI Taxonomy" id="1123062"/>
    <lineage>
        <taxon>Bacteria</taxon>
        <taxon>Pseudomonadati</taxon>
        <taxon>Pseudomonadota</taxon>
        <taxon>Alphaproteobacteria</taxon>
        <taxon>Acetobacterales</taxon>
        <taxon>Roseomonadaceae</taxon>
        <taxon>Falsiroseomonas</taxon>
    </lineage>
</organism>
<protein>
    <submittedName>
        <fullName evidence="2">Xaa-Pro aminopeptidase</fullName>
    </submittedName>
</protein>
<gene>
    <name evidence="2" type="ORF">SAMN02745775_101760</name>
</gene>
<dbReference type="GO" id="GO:0004177">
    <property type="term" value="F:aminopeptidase activity"/>
    <property type="evidence" value="ECO:0007669"/>
    <property type="project" value="UniProtKB-KW"/>
</dbReference>
<dbReference type="Gene3D" id="3.90.230.10">
    <property type="entry name" value="Creatinase/methionine aminopeptidase superfamily"/>
    <property type="match status" value="1"/>
</dbReference>
<reference evidence="2 3" key="1">
    <citation type="submission" date="2016-10" db="EMBL/GenBank/DDBJ databases">
        <authorList>
            <person name="de Groot N.N."/>
        </authorList>
    </citation>
    <scope>NUCLEOTIDE SEQUENCE [LARGE SCALE GENOMIC DNA]</scope>
    <source>
        <strain evidence="2 3">DSM 19981</strain>
    </source>
</reference>
<dbReference type="PANTHER" id="PTHR46112:SF3">
    <property type="entry name" value="AMINOPEPTIDASE YPDF"/>
    <property type="match status" value="1"/>
</dbReference>